<accession>A0A1H3AGS5</accession>
<dbReference type="OrthoDB" id="3788232at2"/>
<dbReference type="EMBL" id="FNON01000002">
    <property type="protein sequence ID" value="SDX28364.1"/>
    <property type="molecule type" value="Genomic_DNA"/>
</dbReference>
<dbReference type="RefSeq" id="WP_091288729.1">
    <property type="nucleotide sequence ID" value="NZ_FNON01000002.1"/>
</dbReference>
<dbReference type="AlphaFoldDB" id="A0A1H3AGS5"/>
<protein>
    <submittedName>
        <fullName evidence="1">Uncharacterized protein</fullName>
    </submittedName>
</protein>
<evidence type="ECO:0000313" key="2">
    <source>
        <dbReference type="Proteomes" id="UP000199515"/>
    </source>
</evidence>
<dbReference type="STRING" id="589385.SAMN05421504_102905"/>
<keyword evidence="2" id="KW-1185">Reference proteome</keyword>
<reference evidence="1 2" key="1">
    <citation type="submission" date="2016-10" db="EMBL/GenBank/DDBJ databases">
        <authorList>
            <person name="de Groot N.N."/>
        </authorList>
    </citation>
    <scope>NUCLEOTIDE SEQUENCE [LARGE SCALE GENOMIC DNA]</scope>
    <source>
        <strain evidence="1 2">CPCC 202699</strain>
    </source>
</reference>
<gene>
    <name evidence="1" type="ORF">SAMN05421504_102905</name>
</gene>
<proteinExistence type="predicted"/>
<sequence length="92" mass="10441">MFVVYCPVCDRRTLLGVDEVDWVENLQPGMISVSGHCPRGHDVALLTGDMFKPNEDPRYYGPAPKLWHKPVRKLAALFAKLFRRRTNAATCP</sequence>
<organism evidence="1 2">
    <name type="scientific">Amycolatopsis xylanica</name>
    <dbReference type="NCBI Taxonomy" id="589385"/>
    <lineage>
        <taxon>Bacteria</taxon>
        <taxon>Bacillati</taxon>
        <taxon>Actinomycetota</taxon>
        <taxon>Actinomycetes</taxon>
        <taxon>Pseudonocardiales</taxon>
        <taxon>Pseudonocardiaceae</taxon>
        <taxon>Amycolatopsis</taxon>
    </lineage>
</organism>
<dbReference type="Proteomes" id="UP000199515">
    <property type="component" value="Unassembled WGS sequence"/>
</dbReference>
<evidence type="ECO:0000313" key="1">
    <source>
        <dbReference type="EMBL" id="SDX28364.1"/>
    </source>
</evidence>
<name>A0A1H3AGS5_9PSEU</name>